<proteinExistence type="predicted"/>
<reference evidence="1 2" key="1">
    <citation type="journal article" date="2021" name="bioRxiv">
        <title>Chromosome-scale and haplotype-resolved genome assembly of a tetraploid potato cultivar.</title>
        <authorList>
            <person name="Sun H."/>
            <person name="Jiao W.-B."/>
            <person name="Krause K."/>
            <person name="Campoy J.A."/>
            <person name="Goel M."/>
            <person name="Folz-Donahue K."/>
            <person name="Kukat C."/>
            <person name="Huettel B."/>
            <person name="Schneeberger K."/>
        </authorList>
    </citation>
    <scope>NUCLEOTIDE SEQUENCE [LARGE SCALE GENOMIC DNA]</scope>
    <source>
        <strain evidence="1">SolTubOtavaFocal</strain>
        <tissue evidence="1">Leaves</tissue>
    </source>
</reference>
<evidence type="ECO:0000313" key="1">
    <source>
        <dbReference type="EMBL" id="KAH0744140.1"/>
    </source>
</evidence>
<name>A0ABQ7UEN7_SOLTU</name>
<accession>A0ABQ7UEN7</accession>
<protein>
    <submittedName>
        <fullName evidence="1">Uncharacterized protein</fullName>
    </submittedName>
</protein>
<keyword evidence="2" id="KW-1185">Reference proteome</keyword>
<gene>
    <name evidence="1" type="ORF">KY290_032133</name>
</gene>
<sequence>MAGIIRRSWDWPTERLWMECHCATNGAPSYHLSNGLRLMYISSVAGVESSHISRKETNVVYNVEIDNPRYILLCFQEA</sequence>
<comment type="caution">
    <text evidence="1">The sequence shown here is derived from an EMBL/GenBank/DDBJ whole genome shotgun (WGS) entry which is preliminary data.</text>
</comment>
<dbReference type="EMBL" id="JAIVGD010000023">
    <property type="protein sequence ID" value="KAH0744140.1"/>
    <property type="molecule type" value="Genomic_DNA"/>
</dbReference>
<evidence type="ECO:0000313" key="2">
    <source>
        <dbReference type="Proteomes" id="UP000826656"/>
    </source>
</evidence>
<organism evidence="1 2">
    <name type="scientific">Solanum tuberosum</name>
    <name type="common">Potato</name>
    <dbReference type="NCBI Taxonomy" id="4113"/>
    <lineage>
        <taxon>Eukaryota</taxon>
        <taxon>Viridiplantae</taxon>
        <taxon>Streptophyta</taxon>
        <taxon>Embryophyta</taxon>
        <taxon>Tracheophyta</taxon>
        <taxon>Spermatophyta</taxon>
        <taxon>Magnoliopsida</taxon>
        <taxon>eudicotyledons</taxon>
        <taxon>Gunneridae</taxon>
        <taxon>Pentapetalae</taxon>
        <taxon>asterids</taxon>
        <taxon>lamiids</taxon>
        <taxon>Solanales</taxon>
        <taxon>Solanaceae</taxon>
        <taxon>Solanoideae</taxon>
        <taxon>Solaneae</taxon>
        <taxon>Solanum</taxon>
    </lineage>
</organism>
<dbReference type="Proteomes" id="UP000826656">
    <property type="component" value="Unassembled WGS sequence"/>
</dbReference>